<dbReference type="SUPFAM" id="SSF49265">
    <property type="entry name" value="Fibronectin type III"/>
    <property type="match status" value="7"/>
</dbReference>
<dbReference type="FunFam" id="2.60.40.10:FF:000231">
    <property type="entry name" value="Sidekick cell adhesion molecule 2"/>
    <property type="match status" value="1"/>
</dbReference>
<feature type="domain" description="Ig-like" evidence="17">
    <location>
        <begin position="16"/>
        <end position="98"/>
    </location>
</feature>
<feature type="region of interest" description="Disordered" evidence="15">
    <location>
        <begin position="1849"/>
        <end position="1870"/>
    </location>
</feature>
<feature type="compositionally biased region" description="Acidic residues" evidence="15">
    <location>
        <begin position="1861"/>
        <end position="1870"/>
    </location>
</feature>
<dbReference type="FunFam" id="2.60.40.10:FF:000253">
    <property type="entry name" value="Sidekick cell adhesion molecule 1"/>
    <property type="match status" value="1"/>
</dbReference>
<dbReference type="InterPro" id="IPR003598">
    <property type="entry name" value="Ig_sub2"/>
</dbReference>
<feature type="domain" description="Fibronectin type-III" evidence="18">
    <location>
        <begin position="1587"/>
        <end position="1684"/>
    </location>
</feature>
<dbReference type="SMART" id="SM00408">
    <property type="entry name" value="IGc2"/>
    <property type="match status" value="4"/>
</dbReference>
<keyword evidence="9 16" id="KW-0472">Membrane</keyword>
<evidence type="ECO:0000256" key="5">
    <source>
        <dbReference type="ARBA" id="ARBA00022737"/>
    </source>
</evidence>
<dbReference type="InterPro" id="IPR013783">
    <property type="entry name" value="Ig-like_fold"/>
</dbReference>
<keyword evidence="2" id="KW-1003">Cell membrane</keyword>
<keyword evidence="5" id="KW-0677">Repeat</keyword>
<keyword evidence="12" id="KW-0393">Immunoglobulin domain</keyword>
<dbReference type="FunFam" id="2.60.40.10:FF:000485">
    <property type="entry name" value="Sidekick cell adhesion molecule 2"/>
    <property type="match status" value="1"/>
</dbReference>
<dbReference type="FunFam" id="2.60.40.10:FF:000261">
    <property type="entry name" value="Sidekick cell adhesion molecule 2"/>
    <property type="match status" value="1"/>
</dbReference>
<evidence type="ECO:0000256" key="14">
    <source>
        <dbReference type="ARBA" id="ARBA00061621"/>
    </source>
</evidence>
<dbReference type="Pfam" id="PF00041">
    <property type="entry name" value="fn3"/>
    <property type="match status" value="10"/>
</dbReference>
<feature type="domain" description="Fibronectin type-III" evidence="18">
    <location>
        <begin position="872"/>
        <end position="971"/>
    </location>
</feature>
<feature type="domain" description="Ig-like" evidence="17">
    <location>
        <begin position="265"/>
        <end position="369"/>
    </location>
</feature>
<feature type="domain" description="Ig-like" evidence="17">
    <location>
        <begin position="374"/>
        <end position="462"/>
    </location>
</feature>
<keyword evidence="8" id="KW-0770">Synapse</keyword>
<dbReference type="FunFam" id="2.60.40.10:FF:000158">
    <property type="entry name" value="Sidekick cell adhesion molecule 2"/>
    <property type="match status" value="1"/>
</dbReference>
<dbReference type="InterPro" id="IPR007110">
    <property type="entry name" value="Ig-like_dom"/>
</dbReference>
<evidence type="ECO:0000256" key="11">
    <source>
        <dbReference type="ARBA" id="ARBA00023180"/>
    </source>
</evidence>
<evidence type="ECO:0000256" key="6">
    <source>
        <dbReference type="ARBA" id="ARBA00022889"/>
    </source>
</evidence>
<dbReference type="FunFam" id="2.60.40.10:FF:000202">
    <property type="entry name" value="Sidekick cell adhesion molecule 1"/>
    <property type="match status" value="1"/>
</dbReference>
<evidence type="ECO:0000256" key="10">
    <source>
        <dbReference type="ARBA" id="ARBA00023157"/>
    </source>
</evidence>
<dbReference type="FunFam" id="2.60.40.10:FF:000301">
    <property type="entry name" value="Sidekick cell adhesion molecule 2"/>
    <property type="match status" value="1"/>
</dbReference>
<dbReference type="CDD" id="cd00063">
    <property type="entry name" value="FN3"/>
    <property type="match status" value="12"/>
</dbReference>
<evidence type="ECO:0000256" key="1">
    <source>
        <dbReference type="ARBA" id="ARBA00004251"/>
    </source>
</evidence>
<dbReference type="Ensembl" id="ENSCCRT00020036170.1">
    <property type="protein sequence ID" value="ENSCCRP00020033071.1"/>
    <property type="gene ID" value="ENSCCRG00020014931.1"/>
</dbReference>
<feature type="domain" description="Fibronectin type-III" evidence="18">
    <location>
        <begin position="1685"/>
        <end position="1783"/>
    </location>
</feature>
<evidence type="ECO:0000256" key="16">
    <source>
        <dbReference type="SAM" id="Phobius"/>
    </source>
</evidence>
<dbReference type="FunFam" id="2.60.40.10:FF:000267">
    <property type="entry name" value="Sidekick cell adhesion molecule 2"/>
    <property type="match status" value="1"/>
</dbReference>
<keyword evidence="3 16" id="KW-0812">Transmembrane</keyword>
<feature type="region of interest" description="Disordered" evidence="15">
    <location>
        <begin position="1061"/>
        <end position="1080"/>
    </location>
</feature>
<dbReference type="PANTHER" id="PTHR13817:SF55">
    <property type="entry name" value="PROTEIN SIDEKICK-1"/>
    <property type="match status" value="1"/>
</dbReference>
<evidence type="ECO:0000256" key="4">
    <source>
        <dbReference type="ARBA" id="ARBA00022729"/>
    </source>
</evidence>
<keyword evidence="10" id="KW-1015">Disulfide bond</keyword>
<dbReference type="Gene3D" id="2.60.40.10">
    <property type="entry name" value="Immunoglobulins"/>
    <property type="match status" value="17"/>
</dbReference>
<evidence type="ECO:0000256" key="8">
    <source>
        <dbReference type="ARBA" id="ARBA00023018"/>
    </source>
</evidence>
<keyword evidence="11" id="KW-0325">Glycoprotein</keyword>
<dbReference type="FunFam" id="2.60.40.10:FF:000206">
    <property type="entry name" value="Sidekick cell adhesion molecule 2"/>
    <property type="match status" value="1"/>
</dbReference>
<dbReference type="Proteomes" id="UP000694701">
    <property type="component" value="Unplaced"/>
</dbReference>
<dbReference type="InterPro" id="IPR003599">
    <property type="entry name" value="Ig_sub"/>
</dbReference>
<feature type="domain" description="Fibronectin type-III" evidence="18">
    <location>
        <begin position="1487"/>
        <end position="1583"/>
    </location>
</feature>
<evidence type="ECO:0000256" key="12">
    <source>
        <dbReference type="ARBA" id="ARBA00023319"/>
    </source>
</evidence>
<dbReference type="GO" id="GO:0005886">
    <property type="term" value="C:plasma membrane"/>
    <property type="evidence" value="ECO:0007669"/>
    <property type="project" value="UniProtKB-SubCell"/>
</dbReference>
<dbReference type="GO" id="GO:0045202">
    <property type="term" value="C:synapse"/>
    <property type="evidence" value="ECO:0007669"/>
    <property type="project" value="UniProtKB-SubCell"/>
</dbReference>
<evidence type="ECO:0000259" key="18">
    <source>
        <dbReference type="PROSITE" id="PS50853"/>
    </source>
</evidence>
<keyword evidence="4" id="KW-0732">Signal</keyword>
<dbReference type="GO" id="GO:0007155">
    <property type="term" value="P:cell adhesion"/>
    <property type="evidence" value="ECO:0007669"/>
    <property type="project" value="UniProtKB-KW"/>
</dbReference>
<feature type="domain" description="Fibronectin type-III" evidence="18">
    <location>
        <begin position="1279"/>
        <end position="1376"/>
    </location>
</feature>
<evidence type="ECO:0000259" key="17">
    <source>
        <dbReference type="PROSITE" id="PS50835"/>
    </source>
</evidence>
<dbReference type="PROSITE" id="PS50835">
    <property type="entry name" value="IG_LIKE"/>
    <property type="match status" value="4"/>
</dbReference>
<comment type="similarity">
    <text evidence="14">Belongs to the sidekick family.</text>
</comment>
<dbReference type="PANTHER" id="PTHR13817">
    <property type="entry name" value="TITIN"/>
    <property type="match status" value="1"/>
</dbReference>
<dbReference type="FunFam" id="2.60.40.10:FF:000177">
    <property type="entry name" value="Sidekick cell adhesion molecule 2"/>
    <property type="match status" value="1"/>
</dbReference>
<organism evidence="19 20">
    <name type="scientific">Cyprinus carpio</name>
    <name type="common">Common carp</name>
    <dbReference type="NCBI Taxonomy" id="7962"/>
    <lineage>
        <taxon>Eukaryota</taxon>
        <taxon>Metazoa</taxon>
        <taxon>Chordata</taxon>
        <taxon>Craniata</taxon>
        <taxon>Vertebrata</taxon>
        <taxon>Euteleostomi</taxon>
        <taxon>Actinopterygii</taxon>
        <taxon>Neopterygii</taxon>
        <taxon>Teleostei</taxon>
        <taxon>Ostariophysi</taxon>
        <taxon>Cypriniformes</taxon>
        <taxon>Cyprinidae</taxon>
        <taxon>Cyprininae</taxon>
        <taxon>Cyprinus</taxon>
    </lineage>
</organism>
<dbReference type="PRINTS" id="PR00014">
    <property type="entry name" value="FNTYPEIII"/>
</dbReference>
<sequence length="1954" mass="216606">MHFHVLRAVTQGDVAPYFKTEPGPPEIHLEGNRLVMTCLAEGSWPLEFKWMLNNTDITAFSPEYKYTISSLQRSNMGVYQCVVRNRMGALLQRRAEIQVAYMGDFIDNDQRKTVTQGRAAILNSPAVSCFPRPQVTWFRDGYKIIPSNRVAITLENQLVVLATAAADAGRYYVQAVNEKNGENKTSPSIYLNIIFITLHPVEKLILMWRRNGVEVASGVGSFGRRLTIINPTSADVGMYVCEASLLDSNVKPAEARAFLFITEAPYFTAEPRRKMMGEVEKSMDIQCQARGECLTYIEVTGLCLCVCLSAYVCTSDTQILASGSVQIPRFTLLESGGLQIQPVVLQDTGMYTCYAANSEGVINANASLTVWSRTAISRPPMDRRVIKGTMAILECGATHDPRVAVRYVWKKDEELVSQTRGGRITLQEGSLHISQTWSGDIGDYTCDVISQAGNDSKAARLEVIELPHSPRNLQASLNANNSRSVDLSWMRPFDGNSPLLHYVVELSENNSPWRVYLPDVDPTLTGAMVKGLTPARSYQFRVCAVNQVGKGQYSTETNRLMLREEPPSAPPKNIVASGRTNQSIMVQWQPPPEPQLNGVLRGYVLRYRLAGLPGEYQQKNITSPEINYCLITELIIWTQYEIQVAAYTGAGLGVFSQPVTEYTLQGVPTAPPQGVEVKAVNSTIIEFTWNPPPQQFINGINQGYKLMAWPERSPEDVIIVTITPDYHGTRHLGYISGLKKFTWYLTSVLCFTTPGNGPRSVPKLVQTHEDIPGPVGRLSFTEILDTSLRVSWEEPVDKNGIISGYLVSWEAQGKNQSRVACTLANTTLDYKGTGLTSLTTYTLEVAAMTEAGVGTVTSSTISSGVPPELPGPPSNLVISKISSRSATLKFRAGDDGKTTISKWIVEGQVGSIGEEEEWKVLYVKENDPEAQLLEVPNLTPFTHYRFRMCQVNIVGPSPVSMPSRVIQTLQAPPDMAPSSVTVRTASETSLWLRWVPLPETEYNGNPESVGYRVRVLRADLRGEASTRLVNDRLEREITLEGLEEWTEYQLQIQALNSIGPGPWSEPVKGRTRESVPSGAPENVTVEAMSSSRILVTWGPVPEHEQNGNILGYKVMYKEKDSGSEAQVSVVKGNLTQSVLLRNLRKYVQYEIQVLAFTRIGDGQLSRPPVLERTKDDVPGPPMRLVFPEVRLTEVRVVWQPPVDPNGIIMGYQVAYRLDSGDPNQFITVEVGPDTRQFTASNLTPESAYIFRISAKTEQGWGAPAQAVVITTEIRERPQPPRQLRVPQEHVQSRKLQLNWVPGGDGSSPVRYFTLQTRELPNGDWLTHSSTISHNYTSWEVDRLKPFTSYKLRMMATNDIGDSKYSQETDAITTLQDVPDEAPTIQAVKPSTTTSPTRGRSLGTVGGYLRDAFVSTQMYSHSSYLLSQSQDVSFKHAYGSSVCYFEFSSELQKYRRYEIVMTAYNVIGESPPSAPVEVFVGEAAPSVAPQNIQINTLSSTQLELQWEPPPAETQNGIIQGYKILYWEMDNQNETERVKILFRPETNMRLKNLTSFTYYMVKLSAFNAAGDGPFSEPRRGRTLQAAPSAPSFISFSEVTSSTLNVSWGFPLSPNGVVEGYRVVYEPTAPIQGVTKVVTVDIRGSWQRWLKVRDLTNGVTYCFRVQAKTIAFGPEAEASITAGPVRGSPGSPVEMSITKTGSMLNIHWTPGDTGAGHVTGYVIEARPSDEGMWDTFVRHLPPTSTSHSVSLDRLRQGISYQFRVLAVNEFGYGEPSAPSAAMSAQLDTPFYEEWWFLVVLALCCLILLLLVVFGLVLHGQNRNRSPPRPNPAGLRYSDEDICSNYNGVVSTESTALTERPAEMSESEATDSECEEEPIKHSFVNHYMSDPSYFNSWKRQQEGLKQTLACSYDECASGDTESYYQTVVTQHSVGGVYTPAGQPAPGSRTPITGFSSFV</sequence>
<feature type="domain" description="Fibronectin type-III" evidence="18">
    <location>
        <begin position="671"/>
        <end position="770"/>
    </location>
</feature>
<evidence type="ECO:0000256" key="7">
    <source>
        <dbReference type="ARBA" id="ARBA00022989"/>
    </source>
</evidence>
<evidence type="ECO:0000256" key="9">
    <source>
        <dbReference type="ARBA" id="ARBA00023136"/>
    </source>
</evidence>
<dbReference type="FunFam" id="2.60.40.10:FF:000266">
    <property type="entry name" value="Sidekick cell adhesion molecule 2"/>
    <property type="match status" value="1"/>
</dbReference>
<evidence type="ECO:0000313" key="19">
    <source>
        <dbReference type="Ensembl" id="ENSCCRP00020033071.1"/>
    </source>
</evidence>
<evidence type="ECO:0000256" key="15">
    <source>
        <dbReference type="SAM" id="MobiDB-lite"/>
    </source>
</evidence>
<reference evidence="19" key="1">
    <citation type="submission" date="2025-08" db="UniProtKB">
        <authorList>
            <consortium name="Ensembl"/>
        </authorList>
    </citation>
    <scope>IDENTIFICATION</scope>
</reference>
<dbReference type="SMART" id="SM00060">
    <property type="entry name" value="FN3"/>
    <property type="match status" value="12"/>
</dbReference>
<dbReference type="InterPro" id="IPR050964">
    <property type="entry name" value="Striated_Muscle_Regulatory"/>
</dbReference>
<dbReference type="FunFam" id="2.60.40.10:FF:000271">
    <property type="entry name" value="Sidekick cell adhesion molecule 2"/>
    <property type="match status" value="1"/>
</dbReference>
<accession>A0A8C2HCH1</accession>
<dbReference type="FunFam" id="2.60.40.10:FF:000209">
    <property type="entry name" value="Sidekick cell adhesion molecule 2"/>
    <property type="match status" value="1"/>
</dbReference>
<protein>
    <submittedName>
        <fullName evidence="19">Sidekick cell adhesion molecule 1a</fullName>
    </submittedName>
</protein>
<dbReference type="Pfam" id="PF13927">
    <property type="entry name" value="Ig_3"/>
    <property type="match status" value="1"/>
</dbReference>
<name>A0A8C2HCH1_CYPCA</name>
<dbReference type="SMART" id="SM00409">
    <property type="entry name" value="IG"/>
    <property type="match status" value="5"/>
</dbReference>
<dbReference type="PROSITE" id="PS50853">
    <property type="entry name" value="FN3"/>
    <property type="match status" value="12"/>
</dbReference>
<feature type="domain" description="Fibronectin type-III" evidence="18">
    <location>
        <begin position="774"/>
        <end position="868"/>
    </location>
</feature>
<evidence type="ECO:0000256" key="2">
    <source>
        <dbReference type="ARBA" id="ARBA00022475"/>
    </source>
</evidence>
<feature type="transmembrane region" description="Helical" evidence="16">
    <location>
        <begin position="1791"/>
        <end position="1814"/>
    </location>
</feature>
<feature type="domain" description="Fibronectin type-III" evidence="18">
    <location>
        <begin position="976"/>
        <end position="1074"/>
    </location>
</feature>
<dbReference type="InterPro" id="IPR036116">
    <property type="entry name" value="FN3_sf"/>
</dbReference>
<feature type="domain" description="Fibronectin type-III" evidence="18">
    <location>
        <begin position="469"/>
        <end position="565"/>
    </location>
</feature>
<dbReference type="InterPro" id="IPR036179">
    <property type="entry name" value="Ig-like_dom_sf"/>
</dbReference>
<feature type="domain" description="Ig-like" evidence="17">
    <location>
        <begin position="114"/>
        <end position="190"/>
    </location>
</feature>
<dbReference type="InterPro" id="IPR003961">
    <property type="entry name" value="FN3_dom"/>
</dbReference>
<dbReference type="FunFam" id="2.60.40.10:FF:000360">
    <property type="entry name" value="Sidekick cell adhesion molecule 2"/>
    <property type="match status" value="1"/>
</dbReference>
<evidence type="ECO:0000313" key="20">
    <source>
        <dbReference type="Proteomes" id="UP000694701"/>
    </source>
</evidence>
<feature type="domain" description="Fibronectin type-III" evidence="18">
    <location>
        <begin position="1079"/>
        <end position="1176"/>
    </location>
</feature>
<evidence type="ECO:0000256" key="13">
    <source>
        <dbReference type="ARBA" id="ARBA00034103"/>
    </source>
</evidence>
<feature type="domain" description="Fibronectin type-III" evidence="18">
    <location>
        <begin position="1180"/>
        <end position="1274"/>
    </location>
</feature>
<dbReference type="SUPFAM" id="SSF48726">
    <property type="entry name" value="Immunoglobulin"/>
    <property type="match status" value="4"/>
</dbReference>
<keyword evidence="6" id="KW-0130">Cell adhesion</keyword>
<evidence type="ECO:0000256" key="3">
    <source>
        <dbReference type="ARBA" id="ARBA00022692"/>
    </source>
</evidence>
<proteinExistence type="inferred from homology"/>
<keyword evidence="7 16" id="KW-1133">Transmembrane helix</keyword>
<feature type="domain" description="Fibronectin type-III" evidence="18">
    <location>
        <begin position="570"/>
        <end position="666"/>
    </location>
</feature>
<dbReference type="InterPro" id="IPR013098">
    <property type="entry name" value="Ig_I-set"/>
</dbReference>
<dbReference type="FunFam" id="2.60.40.10:FF:000359">
    <property type="entry name" value="Sidekick cell adhesion molecule 2"/>
    <property type="match status" value="1"/>
</dbReference>
<comment type="subcellular location">
    <subcellularLocation>
        <location evidence="1">Cell membrane</location>
        <topology evidence="1">Single-pass type I membrane protein</topology>
    </subcellularLocation>
    <subcellularLocation>
        <location evidence="13">Synapse</location>
    </subcellularLocation>
</comment>
<dbReference type="Pfam" id="PF07679">
    <property type="entry name" value="I-set"/>
    <property type="match status" value="2"/>
</dbReference>